<dbReference type="Gene3D" id="1.10.8.260">
    <property type="entry name" value="HI0933 insert domain-like"/>
    <property type="match status" value="1"/>
</dbReference>
<organism evidence="6 7">
    <name type="scientific">Candidatus Pullilachnospira stercoravium</name>
    <dbReference type="NCBI Taxonomy" id="2840913"/>
    <lineage>
        <taxon>Bacteria</taxon>
        <taxon>Bacillati</taxon>
        <taxon>Bacillota</taxon>
        <taxon>Clostridia</taxon>
        <taxon>Lachnospirales</taxon>
        <taxon>Lachnospiraceae</taxon>
        <taxon>Lachnospiraceae incertae sedis</taxon>
        <taxon>Candidatus Pullilachnospira</taxon>
    </lineage>
</organism>
<dbReference type="InterPro" id="IPR023166">
    <property type="entry name" value="BaiN-like_dom_sf"/>
</dbReference>
<dbReference type="InterPro" id="IPR004792">
    <property type="entry name" value="BaiN-like"/>
</dbReference>
<dbReference type="PRINTS" id="PR00368">
    <property type="entry name" value="FADPNR"/>
</dbReference>
<dbReference type="PANTHER" id="PTHR42887">
    <property type="entry name" value="OS12G0638800 PROTEIN"/>
    <property type="match status" value="1"/>
</dbReference>
<feature type="domain" description="RsdA/BaiN/AoA(So)-like insert" evidence="5">
    <location>
        <begin position="187"/>
        <end position="335"/>
    </location>
</feature>
<dbReference type="SUPFAM" id="SSF51905">
    <property type="entry name" value="FAD/NAD(P)-binding domain"/>
    <property type="match status" value="1"/>
</dbReference>
<dbReference type="EMBL" id="DVON01000025">
    <property type="protein sequence ID" value="HIV11725.1"/>
    <property type="molecule type" value="Genomic_DNA"/>
</dbReference>
<dbReference type="Gene3D" id="3.50.50.60">
    <property type="entry name" value="FAD/NAD(P)-binding domain"/>
    <property type="match status" value="1"/>
</dbReference>
<comment type="cofactor">
    <cofactor evidence="1">
        <name>FAD</name>
        <dbReference type="ChEBI" id="CHEBI:57692"/>
    </cofactor>
</comment>
<dbReference type="InterPro" id="IPR057661">
    <property type="entry name" value="RsdA/BaiN/AoA(So)_Rossmann"/>
</dbReference>
<keyword evidence="2" id="KW-0285">Flavoprotein</keyword>
<keyword evidence="3" id="KW-0274">FAD</keyword>
<dbReference type="InterPro" id="IPR036188">
    <property type="entry name" value="FAD/NAD-bd_sf"/>
</dbReference>
<dbReference type="AlphaFoldDB" id="A0A9D1T4N3"/>
<name>A0A9D1T4N3_9FIRM</name>
<comment type="caution">
    <text evidence="6">The sequence shown here is derived from an EMBL/GenBank/DDBJ whole genome shotgun (WGS) entry which is preliminary data.</text>
</comment>
<dbReference type="NCBIfam" id="TIGR00275">
    <property type="entry name" value="aminoacetone oxidase family FAD-binding enzyme"/>
    <property type="match status" value="1"/>
</dbReference>
<evidence type="ECO:0000313" key="6">
    <source>
        <dbReference type="EMBL" id="HIV11725.1"/>
    </source>
</evidence>
<dbReference type="SUPFAM" id="SSF160996">
    <property type="entry name" value="HI0933 insert domain-like"/>
    <property type="match status" value="1"/>
</dbReference>
<evidence type="ECO:0000256" key="2">
    <source>
        <dbReference type="ARBA" id="ARBA00022630"/>
    </source>
</evidence>
<evidence type="ECO:0000313" key="7">
    <source>
        <dbReference type="Proteomes" id="UP000886723"/>
    </source>
</evidence>
<evidence type="ECO:0000259" key="5">
    <source>
        <dbReference type="Pfam" id="PF22780"/>
    </source>
</evidence>
<evidence type="ECO:0000256" key="3">
    <source>
        <dbReference type="ARBA" id="ARBA00022827"/>
    </source>
</evidence>
<accession>A0A9D1T4N3</accession>
<evidence type="ECO:0000259" key="4">
    <source>
        <dbReference type="Pfam" id="PF03486"/>
    </source>
</evidence>
<dbReference type="Pfam" id="PF03486">
    <property type="entry name" value="HI0933_like"/>
    <property type="match status" value="1"/>
</dbReference>
<dbReference type="PANTHER" id="PTHR42887:SF2">
    <property type="entry name" value="OS12G0638800 PROTEIN"/>
    <property type="match status" value="1"/>
</dbReference>
<gene>
    <name evidence="6" type="ORF">IAA63_01110</name>
</gene>
<proteinExistence type="predicted"/>
<feature type="domain" description="RsdA/BaiN/AoA(So)-like Rossmann fold-like" evidence="4">
    <location>
        <begin position="3"/>
        <end position="387"/>
    </location>
</feature>
<reference evidence="6" key="1">
    <citation type="submission" date="2020-10" db="EMBL/GenBank/DDBJ databases">
        <authorList>
            <person name="Gilroy R."/>
        </authorList>
    </citation>
    <scope>NUCLEOTIDE SEQUENCE</scope>
    <source>
        <strain evidence="6">ChiBcec2-4451</strain>
    </source>
</reference>
<sequence length="397" mass="43488">MNRVVIIGGGASGLTAAIWAAREGAAVTVLEQNGKPAKKILATGNGRCNLTNIQQEPSCYRCSDPRFPWKIIEQFPVSDTIRFFSQLGIYTRNRNGWMYPYSDQASSVARVLEMEAAYRKVKIKTNQKVCHIRKANGEFLVETDGWQYTCDRVIIACGGCASQVEGSSDSGYRLAEELGHTVIPPMPALVPLKCSGNYFSRWAGVRMEGTVALEIEGHVFLRERGELLFTDYGISGIPVFQISRYAVRACREGNQVRCRLDLMPDLTLGELTALLNSRKKSCPYKSVRELLLGLVPEKMIPVLVPEAATLAEAAGNLKDWTVNVKDGHSFRQAQVCSGGVSTREMTENMESRLVDGLYFAGEVADVDGPCGGYNLQWAWSSGAVAGRAAARKGGRDV</sequence>
<reference evidence="6" key="2">
    <citation type="journal article" date="2021" name="PeerJ">
        <title>Extensive microbial diversity within the chicken gut microbiome revealed by metagenomics and culture.</title>
        <authorList>
            <person name="Gilroy R."/>
            <person name="Ravi A."/>
            <person name="Getino M."/>
            <person name="Pursley I."/>
            <person name="Horton D.L."/>
            <person name="Alikhan N.F."/>
            <person name="Baker D."/>
            <person name="Gharbi K."/>
            <person name="Hall N."/>
            <person name="Watson M."/>
            <person name="Adriaenssens E.M."/>
            <person name="Foster-Nyarko E."/>
            <person name="Jarju S."/>
            <person name="Secka A."/>
            <person name="Antonio M."/>
            <person name="Oren A."/>
            <person name="Chaudhuri R.R."/>
            <person name="La Ragione R."/>
            <person name="Hildebrand F."/>
            <person name="Pallen M.J."/>
        </authorList>
    </citation>
    <scope>NUCLEOTIDE SEQUENCE</scope>
    <source>
        <strain evidence="6">ChiBcec2-4451</strain>
    </source>
</reference>
<evidence type="ECO:0000256" key="1">
    <source>
        <dbReference type="ARBA" id="ARBA00001974"/>
    </source>
</evidence>
<protein>
    <submittedName>
        <fullName evidence="6">NAD(P)/FAD-dependent oxidoreductase</fullName>
    </submittedName>
</protein>
<dbReference type="Gene3D" id="2.40.30.10">
    <property type="entry name" value="Translation factors"/>
    <property type="match status" value="1"/>
</dbReference>
<dbReference type="PRINTS" id="PR00411">
    <property type="entry name" value="PNDRDTASEI"/>
</dbReference>
<dbReference type="InterPro" id="IPR055178">
    <property type="entry name" value="RsdA/BaiN/AoA(So)-like_dom"/>
</dbReference>
<dbReference type="Proteomes" id="UP000886723">
    <property type="component" value="Unassembled WGS sequence"/>
</dbReference>
<dbReference type="Pfam" id="PF22780">
    <property type="entry name" value="HI0933_like_1st"/>
    <property type="match status" value="1"/>
</dbReference>